<dbReference type="Proteomes" id="UP000288388">
    <property type="component" value="Unassembled WGS sequence"/>
</dbReference>
<proteinExistence type="predicted"/>
<organism evidence="1 2">
    <name type="scientific">Enterococcus avium</name>
    <name type="common">Streptococcus avium</name>
    <dbReference type="NCBI Taxonomy" id="33945"/>
    <lineage>
        <taxon>Bacteria</taxon>
        <taxon>Bacillati</taxon>
        <taxon>Bacillota</taxon>
        <taxon>Bacilli</taxon>
        <taxon>Lactobacillales</taxon>
        <taxon>Enterococcaceae</taxon>
        <taxon>Enterococcus</taxon>
    </lineage>
</organism>
<evidence type="ECO:0000313" key="2">
    <source>
        <dbReference type="Proteomes" id="UP000288388"/>
    </source>
</evidence>
<dbReference type="EMBL" id="RYZS01000001">
    <property type="protein sequence ID" value="RVU94260.1"/>
    <property type="molecule type" value="Genomic_DNA"/>
</dbReference>
<comment type="caution">
    <text evidence="1">The sequence shown here is derived from an EMBL/GenBank/DDBJ whole genome shotgun (WGS) entry which is preliminary data.</text>
</comment>
<protein>
    <submittedName>
        <fullName evidence="1">Uncharacterized protein</fullName>
    </submittedName>
</protein>
<reference evidence="1 2" key="1">
    <citation type="submission" date="2018-12" db="EMBL/GenBank/DDBJ databases">
        <title>A novel vanA-carrying plasmid in a clinical isolate of Enterococcus avium.</title>
        <authorList>
            <person name="Bernasconi O.J."/>
            <person name="Luzzaro F."/>
            <person name="Endimiani A."/>
        </authorList>
    </citation>
    <scope>NUCLEOTIDE SEQUENCE [LARGE SCALE GENOMIC DNA]</scope>
    <source>
        <strain evidence="1 2">LC0559/18</strain>
    </source>
</reference>
<dbReference type="AlphaFoldDB" id="A0A437UKS4"/>
<sequence length="144" mass="16612">MEALKAQERPLSNRKIAKQLGTAPQTIHIHIEVKNGTVRLILQQKQNGTRYEYETFIYSTSAGQAAYEKARQDSTKQPKWSAAPDFMAYADQQMKREKPSSDAVVGRAKKLKLFPPKKIPKRTTLYNYIYLYLMAGRNDKMFTH</sequence>
<gene>
    <name evidence="1" type="ORF">EK398_05065</name>
</gene>
<evidence type="ECO:0000313" key="1">
    <source>
        <dbReference type="EMBL" id="RVU94260.1"/>
    </source>
</evidence>
<accession>A0A437UKS4</accession>
<name>A0A437UKS4_ENTAV</name>